<accession>A0AAW3YSK6</accession>
<protein>
    <submittedName>
        <fullName evidence="3">Alpha/beta hydrolase</fullName>
    </submittedName>
</protein>
<reference evidence="3" key="1">
    <citation type="submission" date="2020-09" db="EMBL/GenBank/DDBJ databases">
        <authorList>
            <person name="Palma L."/>
            <person name="Caballero P."/>
            <person name="Berry C."/>
            <person name="Del Valle E."/>
        </authorList>
    </citation>
    <scope>NUCLEOTIDE SEQUENCE</scope>
    <source>
        <strain evidence="3">M</strain>
    </source>
</reference>
<keyword evidence="3" id="KW-0378">Hydrolase</keyword>
<dbReference type="InterPro" id="IPR000073">
    <property type="entry name" value="AB_hydrolase_1"/>
</dbReference>
<keyword evidence="1" id="KW-1133">Transmembrane helix</keyword>
<dbReference type="Proteomes" id="UP001193920">
    <property type="component" value="Unassembled WGS sequence"/>
</dbReference>
<organism evidence="3">
    <name type="scientific">Xenorhabdus szentirmaii</name>
    <dbReference type="NCBI Taxonomy" id="290112"/>
    <lineage>
        <taxon>Bacteria</taxon>
        <taxon>Pseudomonadati</taxon>
        <taxon>Pseudomonadota</taxon>
        <taxon>Gammaproteobacteria</taxon>
        <taxon>Enterobacterales</taxon>
        <taxon>Morganellaceae</taxon>
        <taxon>Xenorhabdus</taxon>
    </lineage>
</organism>
<dbReference type="EMBL" id="JACXBF010000258">
    <property type="protein sequence ID" value="MBD2801070.1"/>
    <property type="molecule type" value="Genomic_DNA"/>
</dbReference>
<dbReference type="RefSeq" id="WP_323861273.1">
    <property type="nucleotide sequence ID" value="NZ_JACXBF010000258.1"/>
</dbReference>
<feature type="domain" description="AB hydrolase-1" evidence="2">
    <location>
        <begin position="12"/>
        <end position="232"/>
    </location>
</feature>
<proteinExistence type="predicted"/>
<reference evidence="3" key="2">
    <citation type="journal article" date="2024" name="Toxins">
        <title>Genome Sequence Analysis of Native Xenorhabdus Strains Isolated from Entomopathogenic Nematodes in Argentina.</title>
        <authorList>
            <person name="Palma L."/>
            <person name="Frizzo L."/>
            <person name="Kaiser S."/>
            <person name="Berry C."/>
            <person name="Caballero P."/>
            <person name="Bode H.B."/>
            <person name="Del Valle E.E."/>
        </authorList>
    </citation>
    <scope>NUCLEOTIDE SEQUENCE</scope>
    <source>
        <strain evidence="3">M</strain>
    </source>
</reference>
<feature type="transmembrane region" description="Helical" evidence="1">
    <location>
        <begin position="12"/>
        <end position="33"/>
    </location>
</feature>
<dbReference type="AlphaFoldDB" id="A0AAW3YSK6"/>
<dbReference type="PANTHER" id="PTHR43798:SF33">
    <property type="entry name" value="HYDROLASE, PUTATIVE (AFU_ORTHOLOGUE AFUA_2G14860)-RELATED"/>
    <property type="match status" value="1"/>
</dbReference>
<dbReference type="SUPFAM" id="SSF53474">
    <property type="entry name" value="alpha/beta-Hydrolases"/>
    <property type="match status" value="1"/>
</dbReference>
<dbReference type="PANTHER" id="PTHR43798">
    <property type="entry name" value="MONOACYLGLYCEROL LIPASE"/>
    <property type="match status" value="1"/>
</dbReference>
<evidence type="ECO:0000259" key="2">
    <source>
        <dbReference type="Pfam" id="PF12697"/>
    </source>
</evidence>
<keyword evidence="1" id="KW-0812">Transmembrane</keyword>
<keyword evidence="1" id="KW-0472">Membrane</keyword>
<dbReference type="InterPro" id="IPR029058">
    <property type="entry name" value="AB_hydrolase_fold"/>
</dbReference>
<dbReference type="Gene3D" id="3.40.50.1820">
    <property type="entry name" value="alpha/beta hydrolase"/>
    <property type="match status" value="1"/>
</dbReference>
<dbReference type="InterPro" id="IPR050266">
    <property type="entry name" value="AB_hydrolase_sf"/>
</dbReference>
<dbReference type="Pfam" id="PF12697">
    <property type="entry name" value="Abhydrolase_6"/>
    <property type="match status" value="1"/>
</dbReference>
<dbReference type="GO" id="GO:0016020">
    <property type="term" value="C:membrane"/>
    <property type="evidence" value="ECO:0007669"/>
    <property type="project" value="TreeGrafter"/>
</dbReference>
<evidence type="ECO:0000256" key="1">
    <source>
        <dbReference type="SAM" id="Phobius"/>
    </source>
</evidence>
<evidence type="ECO:0000313" key="3">
    <source>
        <dbReference type="EMBL" id="MBD2801070.1"/>
    </source>
</evidence>
<gene>
    <name evidence="3" type="ORF">ID854_11550</name>
</gene>
<dbReference type="GO" id="GO:0016787">
    <property type="term" value="F:hydrolase activity"/>
    <property type="evidence" value="ECO:0007669"/>
    <property type="project" value="UniProtKB-KW"/>
</dbReference>
<sequence length="254" mass="28494">MLYEKKGSGHPIIFLPGLFAGGWIWDLIIESVIERGYSAIVFKEPIPVTFEKNHKKIINVLDQVIDSCDEQPYLVGNSLGALIALHYSSLNTSRVKGIVMSGAPGQIENEAGVSLSDLRTGNIKYASVLMGNVYLDKSKVPQRGIDEISRIFSDDEIFKSIVRWLSFSRKYDVPKILSETTIPIHFIWGREDIITPVAPWQVLANKLSHVSMSIIDNCGHSPMLELPQTFVEKLFSQIDHNLVSENKYQFSQSA</sequence>
<comment type="caution">
    <text evidence="3">The sequence shown here is derived from an EMBL/GenBank/DDBJ whole genome shotgun (WGS) entry which is preliminary data.</text>
</comment>
<name>A0AAW3YSK6_9GAMM</name>